<dbReference type="GO" id="GO:0015431">
    <property type="term" value="F:ABC-type glutathione S-conjugate transporter activity"/>
    <property type="evidence" value="ECO:0007669"/>
    <property type="project" value="UniProtKB-EC"/>
</dbReference>
<evidence type="ECO:0000256" key="14">
    <source>
        <dbReference type="SAM" id="Phobius"/>
    </source>
</evidence>
<dbReference type="PROSITE" id="PS50085">
    <property type="entry name" value="RAPGAP"/>
    <property type="match status" value="1"/>
</dbReference>
<evidence type="ECO:0000256" key="3">
    <source>
        <dbReference type="ARBA" id="ARBA00022448"/>
    </source>
</evidence>
<dbReference type="InterPro" id="IPR003593">
    <property type="entry name" value="AAA+_ATPase"/>
</dbReference>
<dbReference type="FunFam" id="3.40.50.300:FF:000074">
    <property type="entry name" value="Multidrug resistance-associated protein 5 isoform 1"/>
    <property type="match status" value="1"/>
</dbReference>
<keyword evidence="10 14" id="KW-0472">Membrane</keyword>
<keyword evidence="8" id="KW-0067">ATP-binding</keyword>
<dbReference type="EMBL" id="QOIP01000007">
    <property type="protein sequence ID" value="RLU20427.1"/>
    <property type="molecule type" value="Genomic_DNA"/>
</dbReference>
<evidence type="ECO:0000256" key="7">
    <source>
        <dbReference type="ARBA" id="ARBA00022741"/>
    </source>
</evidence>
<accession>A0A3L8DJ41</accession>
<evidence type="ECO:0000259" key="16">
    <source>
        <dbReference type="PROSITE" id="PS50893"/>
    </source>
</evidence>
<dbReference type="InterPro" id="IPR050173">
    <property type="entry name" value="ABC_transporter_C-like"/>
</dbReference>
<dbReference type="GO" id="GO:0005774">
    <property type="term" value="C:vacuolar membrane"/>
    <property type="evidence" value="ECO:0007669"/>
    <property type="project" value="UniProtKB-SubCell"/>
</dbReference>
<gene>
    <name evidence="18" type="ORF">DMN91_007037</name>
</gene>
<dbReference type="InterPro" id="IPR000331">
    <property type="entry name" value="Rap/Ran_GAP_dom"/>
</dbReference>
<feature type="domain" description="ABC transmembrane type-1" evidence="17">
    <location>
        <begin position="2154"/>
        <end position="2366"/>
    </location>
</feature>
<dbReference type="SMART" id="SM00382">
    <property type="entry name" value="AAA"/>
    <property type="match status" value="2"/>
</dbReference>
<protein>
    <recommendedName>
        <fullName evidence="11">ABC-type glutathione-S-conjugate transporter</fullName>
        <ecNumber evidence="11">7.6.2.3</ecNumber>
    </recommendedName>
</protein>
<evidence type="ECO:0000256" key="9">
    <source>
        <dbReference type="ARBA" id="ARBA00022989"/>
    </source>
</evidence>
<dbReference type="Pfam" id="PF00664">
    <property type="entry name" value="ABC_membrane"/>
    <property type="match status" value="4"/>
</dbReference>
<dbReference type="GO" id="GO:0005524">
    <property type="term" value="F:ATP binding"/>
    <property type="evidence" value="ECO:0007669"/>
    <property type="project" value="UniProtKB-KW"/>
</dbReference>
<keyword evidence="9 14" id="KW-1133">Transmembrane helix</keyword>
<dbReference type="FunFam" id="1.20.1560.10:FF:000001">
    <property type="entry name" value="ATP-binding cassette subfamily C member 1"/>
    <property type="match status" value="1"/>
</dbReference>
<evidence type="ECO:0000256" key="4">
    <source>
        <dbReference type="ARBA" id="ARBA00022468"/>
    </source>
</evidence>
<dbReference type="InterPro" id="IPR011527">
    <property type="entry name" value="ABC1_TM_dom"/>
</dbReference>
<feature type="transmembrane region" description="Helical" evidence="14">
    <location>
        <begin position="2309"/>
        <end position="2330"/>
    </location>
</feature>
<dbReference type="PROSITE" id="PS00211">
    <property type="entry name" value="ABC_TRANSPORTER_1"/>
    <property type="match status" value="2"/>
</dbReference>
<feature type="region of interest" description="Disordered" evidence="13">
    <location>
        <begin position="1134"/>
        <end position="1176"/>
    </location>
</feature>
<keyword evidence="6" id="KW-0677">Repeat</keyword>
<feature type="domain" description="ABC transmembrane type-1" evidence="17">
    <location>
        <begin position="1331"/>
        <end position="1612"/>
    </location>
</feature>
<dbReference type="PROSITE" id="PS50893">
    <property type="entry name" value="ABC_TRANSPORTER_2"/>
    <property type="match status" value="2"/>
</dbReference>
<dbReference type="CDD" id="cd03250">
    <property type="entry name" value="ABCC_MRP_domain1"/>
    <property type="match status" value="1"/>
</dbReference>
<name>A0A3L8DJ41_OOCBI</name>
<feature type="transmembrane region" description="Helical" evidence="14">
    <location>
        <begin position="1469"/>
        <end position="1489"/>
    </location>
</feature>
<feature type="region of interest" description="Disordered" evidence="13">
    <location>
        <begin position="1909"/>
        <end position="1936"/>
    </location>
</feature>
<comment type="catalytic activity">
    <reaction evidence="12">
        <text>leukotriene C4(in) + ATP + H2O = leukotriene C4(out) + ADP + phosphate + H(+)</text>
        <dbReference type="Rhea" id="RHEA:38963"/>
        <dbReference type="ChEBI" id="CHEBI:15377"/>
        <dbReference type="ChEBI" id="CHEBI:15378"/>
        <dbReference type="ChEBI" id="CHEBI:30616"/>
        <dbReference type="ChEBI" id="CHEBI:43474"/>
        <dbReference type="ChEBI" id="CHEBI:57973"/>
        <dbReference type="ChEBI" id="CHEBI:456216"/>
    </reaction>
    <physiologicalReaction direction="left-to-right" evidence="12">
        <dbReference type="Rhea" id="RHEA:38964"/>
    </physiologicalReaction>
</comment>
<dbReference type="Gene3D" id="3.40.50.300">
    <property type="entry name" value="P-loop containing nucleotide triphosphate hydrolases"/>
    <property type="match status" value="2"/>
</dbReference>
<comment type="caution">
    <text evidence="18">The sequence shown here is derived from an EMBL/GenBank/DDBJ whole genome shotgun (WGS) entry which is preliminary data.</text>
</comment>
<dbReference type="InterPro" id="IPR036640">
    <property type="entry name" value="ABC1_TM_sf"/>
</dbReference>
<dbReference type="CDD" id="cd18603">
    <property type="entry name" value="ABC_6TM_MRP1_2_3_6_D2_like"/>
    <property type="match status" value="1"/>
</dbReference>
<dbReference type="InterPro" id="IPR035974">
    <property type="entry name" value="Rap/Ran-GAP_sf"/>
</dbReference>
<evidence type="ECO:0000313" key="19">
    <source>
        <dbReference type="Proteomes" id="UP000279307"/>
    </source>
</evidence>
<dbReference type="PROSITE" id="PS50929">
    <property type="entry name" value="ABC_TM1F"/>
    <property type="match status" value="3"/>
</dbReference>
<evidence type="ECO:0000256" key="1">
    <source>
        <dbReference type="ARBA" id="ARBA00004128"/>
    </source>
</evidence>
<dbReference type="CDD" id="cd03244">
    <property type="entry name" value="ABCC_MRP_domain2"/>
    <property type="match status" value="1"/>
</dbReference>
<keyword evidence="7" id="KW-0547">Nucleotide-binding</keyword>
<dbReference type="InterPro" id="IPR027417">
    <property type="entry name" value="P-loop_NTPase"/>
</dbReference>
<dbReference type="FunFam" id="1.20.1560.10:FF:000041">
    <property type="entry name" value="Multidrug-Resistance like protein 1, isoform C"/>
    <property type="match status" value="1"/>
</dbReference>
<evidence type="ECO:0000256" key="8">
    <source>
        <dbReference type="ARBA" id="ARBA00022840"/>
    </source>
</evidence>
<feature type="compositionally biased region" description="Polar residues" evidence="13">
    <location>
        <begin position="1134"/>
        <end position="1162"/>
    </location>
</feature>
<dbReference type="CDD" id="cd18595">
    <property type="entry name" value="ABC_6TM_MRP1_2_3_6_D1_like"/>
    <property type="match status" value="1"/>
</dbReference>
<dbReference type="Gene3D" id="1.20.1560.10">
    <property type="entry name" value="ABC transporter type 1, transmembrane domain"/>
    <property type="match status" value="3"/>
</dbReference>
<dbReference type="Proteomes" id="UP000279307">
    <property type="component" value="Chromosome 7"/>
</dbReference>
<dbReference type="PANTHER" id="PTHR24223">
    <property type="entry name" value="ATP-BINDING CASSETTE SUB-FAMILY C"/>
    <property type="match status" value="1"/>
</dbReference>
<feature type="transmembrane region" description="Helical" evidence="14">
    <location>
        <begin position="1367"/>
        <end position="1386"/>
    </location>
</feature>
<evidence type="ECO:0000256" key="10">
    <source>
        <dbReference type="ARBA" id="ARBA00023136"/>
    </source>
</evidence>
<feature type="transmembrane region" description="Helical" evidence="14">
    <location>
        <begin position="1554"/>
        <end position="1575"/>
    </location>
</feature>
<feature type="transmembrane region" description="Helical" evidence="14">
    <location>
        <begin position="2212"/>
        <end position="2239"/>
    </location>
</feature>
<feature type="domain" description="ABC transporter" evidence="16">
    <location>
        <begin position="2403"/>
        <end position="2637"/>
    </location>
</feature>
<evidence type="ECO:0000256" key="5">
    <source>
        <dbReference type="ARBA" id="ARBA00022692"/>
    </source>
</evidence>
<evidence type="ECO:0000256" key="11">
    <source>
        <dbReference type="ARBA" id="ARBA00024220"/>
    </source>
</evidence>
<comment type="similarity">
    <text evidence="2">Belongs to the ABC transporter superfamily. ABCC family. Conjugate transporter (TC 3.A.1.208) subfamily.</text>
</comment>
<feature type="transmembrane region" description="Helical" evidence="14">
    <location>
        <begin position="1595"/>
        <end position="1617"/>
    </location>
</feature>
<sequence>MNLGVFNRVNLKDSQGGMYSEWASLSTLIQQGSEESQSVLEKFPPGAGKEVALSIVRQLAANLGITQAGEPSPLSTDKEVQWCMEVICFGLSLPLAEHDTVRDCVNIYCEWLSALYSTPKISVPRPIVDDPNFYARKIISHFHNLFVPRKGEGIDTINRQAVLCHRVLRTLQQIARGPATLERDTWESLLLFLIGINDALLAPPATREDAGEQLCEEDTQLVPPTMSDEAVAQAWYRLLRTIGDPVDLCRPAVVSQTQAFLQYAIASPNVIDPCQHPCLQTLPQIFLKAIKGIAGQVDAFLGVSQACCWEECCVSTVTSGNSGTSGGGVGWDRSSSKDQPQPSPTPPTQRRLAKSFSVTPSAVTKAITSLGQDIRPPLAPGRPKCNSILHLFGEWLFEAAFIGTDGWSQNLPQTVSDVPPTLCIDRYESGRAEALGALCRIFCAKKTGEEILPVYLARFYQAMYHGLKIDESRECGETLASILLNSADLFRLDLNGIQVLVPAVLSALEVVLPEKDLKLKSNMVLKPDLRRASIHLLISMLTLPLHFQNLAIKELPIFPGANSSEKTPVTFVQLKSRLMNLLINALQVETDPQNTHMLLGALLLSVQDSAAAEEVEQVTQPDTVANDSTANLLSSDSAHALFVRATYLVCHRLISSWKTDLNISLAALEMLSGLARTRIRETDALECKRAVKWLCDYIAYQCWRPPPAHSKDLHSSIVAAFNCLTTWLTAHPQLLQDKDCLTTVLEVVELGVSGTKSVGKPGEPIKMKDEKELKPASMRVRDAADALLTILWTGGCVARQAAVERFRYFVSENSTVLALLEEPLGNDQDPQPTVTVLIRGPFGRHAWTMQLRHLPRHRSSIRSINSNPGRPLPLAEAAPRTDYRPRFFPDNVDRIPHCKVDESIPSLEAVMSDNGAVRDEHQILAQLLERQMTLESKRDNGNASNAEDKTDECVPPQVCHEFQTARLFLSHFGFLNMEPKENEDSRNSSGLIALDPTIPGFCTDLETLDNISPRTCDTVHIFYVKAGQKSAPEILSNVLHAENVSPNFLEFLSSLGWPVSISTHAGWTGHVSTSWRVTAQMNVSQCAAHSNHGGALYNGDTHVLYWADVSSEIAFVVPTQSYLMASSDSLDETNYNSDISNSGQEKQPSSLSGAGPTNSSSADPIRPRRTTKQALPSQTNTKIMVVWLESLEDHIQFPIADLLPSTYTGLEQARMLQATDVHVIFLQALANGLMRIRLQGPVSRINLATPLIDGMVVSRRVLGTLVRQTALNMGRRKRLDNDRLVWTYFRVESAKASYRKASGQVDFNNGRKKRIASILPPICKAFGTTFLFGAFLKLIQDIMTFISPQILKLLIGFIEGDEPMWKGYLYSILLLLTATLQTLVLSQYFHRMFLVGLRIRTALIAAIYRKALRMSNSARKETTLGEIVNLMSVDAQRFMDLTAYINMIWSAPLQIALALYFLWEILGPAVLAGLAVMIILIPVNGLIANKVKTLQIRQMKSKDERVKLMNEVLNGIKVLKLYAWEPSFEQQILKIRVKEIQVLKEAAYLNAGTSFIWSCAPFLVSLVSFTTYVLIDEENVLDSTTAFVSLSLFNILRFPLSMLPMMIGNIVQAYVSVKRINKFMNMEELDPNNVQHDPSEAHALVIENGSFCWDTAEHIDRPVLRNINFHVQQGQLVAIVGTVGSGKSSLLSALLGEMDKLSGKVNTKGSIAYVSQQPWIQNATLQDNVLFGKALNKSLYNRVIEACALSPDLKMLPAGDQTEIGEKGINLSGGQKQRVALARAVYNDSDNYFLDDPLSAVDSHVGKHIFENVLGPNGLLKKKTRVLVTHGITYLPEVDNIIVLKDGEITESGTYKQLLEKKGAFAEFLVQHLQEVHVDEGSEADLREIKQQLESTIGADELQQKLTRYSTESQQSASYVHSNSTKEKETSKSNNAGEKLIEVEKTETGSVKWQVYSHYLKSIGWFLSISTIVMNAVFQGFNIGSSVWLSVWSNDNLTVGNGTVDTVKRDMYLGVYGALGLGQATFVMLSQAALVIGCLRSSKLLHSELLFGILRSPLEFFDITPSGRILNRFGKDIDVIDNVLPPSVTVFAVALFLAKGTVVASRRIFLSTLQHVLHNPMSFFDKTPTGRILSRLAMASFFCDLAPQLGCWLAARQMHIVMLRAVMRAPLTFFDTTPIGRIISRFAKDVDVLDTSLPPQISDTIYCLFEVIATLVVISYSTPIFTVVIIPIGAIYYFIQRFYVASSRQLKRLESVSRSPIYSHFSESVTGAQIIRAYGVQEQFIHESESRVDFNQVCYYPSIIANRWLAVRLEMVGNLIIFFAALFAVLGRDTMSSGLVGLSVSYALQITQTLNWLVRMTSDVETNIVAVERIKEYGETTQEAPWKNTEYSPPKEWPTHGRVDFKDFKVRYREGLDLVLNGLTFSVLGGEKIGIVGRTGAGKSSLTLALFRIIEAAQGKIFIDNVDISKLGLHDLRSRLTIIPQDPVLFSGTLRMNLDPFDCHSDEEVWRALEHAHLKSFVKNLSSALLHEVTEGGENLSVGQRQLVCLARALLRKTKVLILDEATAAVDLETDDLIQTTIRQEFKHCTVLTIAHRLNTILDSDRVIVLDKGLIVEYDSPEALLRNPSSSFYSMAKDAGLAA</sequence>
<dbReference type="Pfam" id="PF20412">
    <property type="entry name" value="RALGAPB_N"/>
    <property type="match status" value="1"/>
</dbReference>
<evidence type="ECO:0000313" key="18">
    <source>
        <dbReference type="EMBL" id="RLU20427.1"/>
    </source>
</evidence>
<feature type="domain" description="ABC transporter" evidence="16">
    <location>
        <begin position="1644"/>
        <end position="1871"/>
    </location>
</feature>
<evidence type="ECO:0000256" key="6">
    <source>
        <dbReference type="ARBA" id="ARBA00022737"/>
    </source>
</evidence>
<dbReference type="FunFam" id="3.40.50.300:FF:000293">
    <property type="entry name" value="ATP binding cassette subfamily C member 1"/>
    <property type="match status" value="1"/>
</dbReference>
<feature type="transmembrane region" description="Helical" evidence="14">
    <location>
        <begin position="1441"/>
        <end position="1463"/>
    </location>
</feature>
<feature type="transmembrane region" description="Helical" evidence="14">
    <location>
        <begin position="2011"/>
        <end position="2039"/>
    </location>
</feature>
<dbReference type="EC" id="7.6.2.3" evidence="11"/>
<dbReference type="InterPro" id="IPR003439">
    <property type="entry name" value="ABC_transporter-like_ATP-bd"/>
</dbReference>
<feature type="domain" description="Rap-GAP" evidence="15">
    <location>
        <begin position="1005"/>
        <end position="1283"/>
    </location>
</feature>
<dbReference type="InterPro" id="IPR046859">
    <property type="entry name" value="RGPA/RALGAPB_N"/>
</dbReference>
<organism evidence="18 19">
    <name type="scientific">Ooceraea biroi</name>
    <name type="common">Clonal raider ant</name>
    <name type="synonym">Cerapachys biroi</name>
    <dbReference type="NCBI Taxonomy" id="2015173"/>
    <lineage>
        <taxon>Eukaryota</taxon>
        <taxon>Metazoa</taxon>
        <taxon>Ecdysozoa</taxon>
        <taxon>Arthropoda</taxon>
        <taxon>Hexapoda</taxon>
        <taxon>Insecta</taxon>
        <taxon>Pterygota</taxon>
        <taxon>Neoptera</taxon>
        <taxon>Endopterygota</taxon>
        <taxon>Hymenoptera</taxon>
        <taxon>Apocrita</taxon>
        <taxon>Aculeata</taxon>
        <taxon>Formicoidea</taxon>
        <taxon>Formicidae</taxon>
        <taxon>Dorylinae</taxon>
        <taxon>Ooceraea</taxon>
    </lineage>
</organism>
<evidence type="ECO:0000256" key="12">
    <source>
        <dbReference type="ARBA" id="ARBA00047523"/>
    </source>
</evidence>
<dbReference type="SUPFAM" id="SSF90123">
    <property type="entry name" value="ABC transporter transmembrane region"/>
    <property type="match status" value="4"/>
</dbReference>
<dbReference type="OrthoDB" id="10009983at2759"/>
<dbReference type="SUPFAM" id="SSF111347">
    <property type="entry name" value="Rap/Ran-GAP"/>
    <property type="match status" value="1"/>
</dbReference>
<reference evidence="18 19" key="1">
    <citation type="journal article" date="2018" name="Genome Res.">
        <title>The genomic architecture and molecular evolution of ant odorant receptors.</title>
        <authorList>
            <person name="McKenzie S.K."/>
            <person name="Kronauer D.J.C."/>
        </authorList>
    </citation>
    <scope>NUCLEOTIDE SEQUENCE [LARGE SCALE GENOMIC DNA]</scope>
    <source>
        <strain evidence="18">Clonal line C1</strain>
    </source>
</reference>
<evidence type="ECO:0000256" key="2">
    <source>
        <dbReference type="ARBA" id="ARBA00009726"/>
    </source>
</evidence>
<evidence type="ECO:0000259" key="15">
    <source>
        <dbReference type="PROSITE" id="PS50085"/>
    </source>
</evidence>
<proteinExistence type="inferred from homology"/>
<dbReference type="Pfam" id="PF00005">
    <property type="entry name" value="ABC_tran"/>
    <property type="match status" value="2"/>
</dbReference>
<evidence type="ECO:0000259" key="17">
    <source>
        <dbReference type="PROSITE" id="PS50929"/>
    </source>
</evidence>
<dbReference type="Gene3D" id="3.40.50.11210">
    <property type="entry name" value="Rap/Ran-GAP"/>
    <property type="match status" value="1"/>
</dbReference>
<keyword evidence="5 14" id="KW-0812">Transmembrane</keyword>
<keyword evidence="3" id="KW-0813">Transport</keyword>
<comment type="subcellular location">
    <subcellularLocation>
        <location evidence="1">Vacuole membrane</location>
        <topology evidence="1">Multi-pass membrane protein</topology>
    </subcellularLocation>
</comment>
<feature type="region of interest" description="Disordered" evidence="13">
    <location>
        <begin position="319"/>
        <end position="356"/>
    </location>
</feature>
<dbReference type="SUPFAM" id="SSF52540">
    <property type="entry name" value="P-loop containing nucleoside triphosphate hydrolases"/>
    <property type="match status" value="2"/>
</dbReference>
<dbReference type="GO" id="GO:0051056">
    <property type="term" value="P:regulation of small GTPase mediated signal transduction"/>
    <property type="evidence" value="ECO:0007669"/>
    <property type="project" value="InterPro"/>
</dbReference>
<feature type="compositionally biased region" description="Polar residues" evidence="13">
    <location>
        <begin position="1909"/>
        <end position="1921"/>
    </location>
</feature>
<evidence type="ECO:0000256" key="13">
    <source>
        <dbReference type="SAM" id="MobiDB-lite"/>
    </source>
</evidence>
<feature type="domain" description="ABC transmembrane type-1" evidence="17">
    <location>
        <begin position="1972"/>
        <end position="2098"/>
    </location>
</feature>
<keyword evidence="4" id="KW-0343">GTPase activation</keyword>
<dbReference type="GO" id="GO:0005096">
    <property type="term" value="F:GTPase activator activity"/>
    <property type="evidence" value="ECO:0007669"/>
    <property type="project" value="UniProtKB-KW"/>
</dbReference>
<dbReference type="InterPro" id="IPR017871">
    <property type="entry name" value="ABC_transporter-like_CS"/>
</dbReference>
<dbReference type="PANTHER" id="PTHR24223:SF443">
    <property type="entry name" value="MULTIDRUG-RESISTANCE LIKE PROTEIN 1, ISOFORM I"/>
    <property type="match status" value="1"/>
</dbReference>
<dbReference type="GO" id="GO:0016887">
    <property type="term" value="F:ATP hydrolysis activity"/>
    <property type="evidence" value="ECO:0007669"/>
    <property type="project" value="InterPro"/>
</dbReference>